<keyword evidence="1" id="KW-0812">Transmembrane</keyword>
<dbReference type="Proteomes" id="UP001595867">
    <property type="component" value="Unassembled WGS sequence"/>
</dbReference>
<feature type="transmembrane region" description="Helical" evidence="1">
    <location>
        <begin position="9"/>
        <end position="27"/>
    </location>
</feature>
<proteinExistence type="predicted"/>
<dbReference type="InterPro" id="IPR046065">
    <property type="entry name" value="DUF6023"/>
</dbReference>
<evidence type="ECO:0000313" key="3">
    <source>
        <dbReference type="Proteomes" id="UP001595867"/>
    </source>
</evidence>
<evidence type="ECO:0000313" key="2">
    <source>
        <dbReference type="EMBL" id="MFC4067144.1"/>
    </source>
</evidence>
<sequence>MSGERGRGVVLHALAALILVVGVGWWWRAAPRDTVEDPLMGWRHSAEQLLPDVGDQELANTLALEGDAGHEEVVDVEQGDFLISVVCAGDDGSRVRVSLGTGDSGRGLRCSGSRTPEIFSVGLFDELHLRVAVESPGPVVFRYALQRSNG</sequence>
<dbReference type="Pfam" id="PF19487">
    <property type="entry name" value="DUF6023"/>
    <property type="match status" value="1"/>
</dbReference>
<organism evidence="2 3">
    <name type="scientific">Actinoplanes subglobosus</name>
    <dbReference type="NCBI Taxonomy" id="1547892"/>
    <lineage>
        <taxon>Bacteria</taxon>
        <taxon>Bacillati</taxon>
        <taxon>Actinomycetota</taxon>
        <taxon>Actinomycetes</taxon>
        <taxon>Micromonosporales</taxon>
        <taxon>Micromonosporaceae</taxon>
        <taxon>Actinoplanes</taxon>
    </lineage>
</organism>
<keyword evidence="1" id="KW-1133">Transmembrane helix</keyword>
<reference evidence="3" key="1">
    <citation type="journal article" date="2019" name="Int. J. Syst. Evol. Microbiol.">
        <title>The Global Catalogue of Microorganisms (GCM) 10K type strain sequencing project: providing services to taxonomists for standard genome sequencing and annotation.</title>
        <authorList>
            <consortium name="The Broad Institute Genomics Platform"/>
            <consortium name="The Broad Institute Genome Sequencing Center for Infectious Disease"/>
            <person name="Wu L."/>
            <person name="Ma J."/>
        </authorList>
    </citation>
    <scope>NUCLEOTIDE SEQUENCE [LARGE SCALE GENOMIC DNA]</scope>
    <source>
        <strain evidence="3">TBRC 5832</strain>
    </source>
</reference>
<gene>
    <name evidence="2" type="ORF">ACFO0C_19605</name>
</gene>
<evidence type="ECO:0000256" key="1">
    <source>
        <dbReference type="SAM" id="Phobius"/>
    </source>
</evidence>
<accession>A0ABV8IT57</accession>
<name>A0ABV8IT57_9ACTN</name>
<keyword evidence="1" id="KW-0472">Membrane</keyword>
<comment type="caution">
    <text evidence="2">The sequence shown here is derived from an EMBL/GenBank/DDBJ whole genome shotgun (WGS) entry which is preliminary data.</text>
</comment>
<protein>
    <submittedName>
        <fullName evidence="2">DUF6023 family protein</fullName>
    </submittedName>
</protein>
<dbReference type="RefSeq" id="WP_378068085.1">
    <property type="nucleotide sequence ID" value="NZ_JBHSBL010000017.1"/>
</dbReference>
<dbReference type="EMBL" id="JBHSBL010000017">
    <property type="protein sequence ID" value="MFC4067144.1"/>
    <property type="molecule type" value="Genomic_DNA"/>
</dbReference>
<keyword evidence="3" id="KW-1185">Reference proteome</keyword>